<keyword evidence="1" id="KW-1133">Transmembrane helix</keyword>
<evidence type="ECO:0000256" key="1">
    <source>
        <dbReference type="SAM" id="Phobius"/>
    </source>
</evidence>
<organism evidence="2 3">
    <name type="scientific">Zhouia amylolytica</name>
    <dbReference type="NCBI Taxonomy" id="376730"/>
    <lineage>
        <taxon>Bacteria</taxon>
        <taxon>Pseudomonadati</taxon>
        <taxon>Bacteroidota</taxon>
        <taxon>Flavobacteriia</taxon>
        <taxon>Flavobacteriales</taxon>
        <taxon>Flavobacteriaceae</taxon>
        <taxon>Zhouia</taxon>
    </lineage>
</organism>
<dbReference type="AlphaFoldDB" id="A0A1I6UX88"/>
<evidence type="ECO:0000313" key="2">
    <source>
        <dbReference type="EMBL" id="SFT05897.1"/>
    </source>
</evidence>
<reference evidence="2 3" key="1">
    <citation type="submission" date="2016-10" db="EMBL/GenBank/DDBJ databases">
        <authorList>
            <person name="de Groot N.N."/>
        </authorList>
    </citation>
    <scope>NUCLEOTIDE SEQUENCE [LARGE SCALE GENOMIC DNA]</scope>
    <source>
        <strain evidence="2 3">CGMCC 1.6114</strain>
    </source>
</reference>
<evidence type="ECO:0000313" key="3">
    <source>
        <dbReference type="Proteomes" id="UP000183209"/>
    </source>
</evidence>
<dbReference type="Proteomes" id="UP000183209">
    <property type="component" value="Unassembled WGS sequence"/>
</dbReference>
<proteinExistence type="predicted"/>
<protein>
    <submittedName>
        <fullName evidence="2">Uncharacterized protein</fullName>
    </submittedName>
</protein>
<keyword evidence="1" id="KW-0812">Transmembrane</keyword>
<feature type="transmembrane region" description="Helical" evidence="1">
    <location>
        <begin position="12"/>
        <end position="32"/>
    </location>
</feature>
<dbReference type="EMBL" id="FPAG01000008">
    <property type="protein sequence ID" value="SFT05897.1"/>
    <property type="molecule type" value="Genomic_DNA"/>
</dbReference>
<name>A0A1I6UX88_9FLAO</name>
<dbReference type="RefSeq" id="WP_038261389.1">
    <property type="nucleotide sequence ID" value="NZ_FPAG01000008.1"/>
</dbReference>
<feature type="transmembrane region" description="Helical" evidence="1">
    <location>
        <begin position="44"/>
        <end position="62"/>
    </location>
</feature>
<accession>A0A1I6UX88</accession>
<keyword evidence="1" id="KW-0472">Membrane</keyword>
<gene>
    <name evidence="2" type="ORF">SAMN04487906_2690</name>
</gene>
<sequence length="167" mass="19270">MKVFTEEQRFNQWWIYATLILAFIGALIPFILEKNKLNNGDKESVTALVIIIVTMGLIFILIRTVKLTTKINEIGIHYRFSPIQRNDKTIKWGEIKMCKVIKYNPIKDYGGYGWRIGFRGKGKALNIRGNKGIQIIYKNNKKLLIGTQKPELADKTITTYFNPITTT</sequence>
<dbReference type="OrthoDB" id="582675at2"/>